<dbReference type="Pfam" id="PF00583">
    <property type="entry name" value="Acetyltransf_1"/>
    <property type="match status" value="1"/>
</dbReference>
<dbReference type="Proteomes" id="UP001553843">
    <property type="component" value="Unassembled WGS sequence"/>
</dbReference>
<keyword evidence="3" id="KW-1185">Reference proteome</keyword>
<dbReference type="GO" id="GO:0016746">
    <property type="term" value="F:acyltransferase activity"/>
    <property type="evidence" value="ECO:0007669"/>
    <property type="project" value="UniProtKB-KW"/>
</dbReference>
<name>A0ABV3LWP2_9ACTN</name>
<dbReference type="SUPFAM" id="SSF55729">
    <property type="entry name" value="Acyl-CoA N-acyltransferases (Nat)"/>
    <property type="match status" value="1"/>
</dbReference>
<dbReference type="InterPro" id="IPR016181">
    <property type="entry name" value="Acyl_CoA_acyltransferase"/>
</dbReference>
<dbReference type="RefSeq" id="WP_359779332.1">
    <property type="nucleotide sequence ID" value="NZ_JBEYRR010000006.1"/>
</dbReference>
<dbReference type="EC" id="2.3.1.-" evidence="2"/>
<gene>
    <name evidence="2" type="ORF">AB0887_17575</name>
</gene>
<keyword evidence="2" id="KW-0808">Transferase</keyword>
<reference evidence="2 3" key="1">
    <citation type="submission" date="2024-06" db="EMBL/GenBank/DDBJ databases">
        <title>The Natural Products Discovery Center: Release of the First 8490 Sequenced Strains for Exploring Actinobacteria Biosynthetic Diversity.</title>
        <authorList>
            <person name="Kalkreuter E."/>
            <person name="Kautsar S.A."/>
            <person name="Yang D."/>
            <person name="Bader C.D."/>
            <person name="Teijaro C.N."/>
            <person name="Fluegel L."/>
            <person name="Davis C.M."/>
            <person name="Simpson J.R."/>
            <person name="Lauterbach L."/>
            <person name="Steele A.D."/>
            <person name="Gui C."/>
            <person name="Meng S."/>
            <person name="Li G."/>
            <person name="Viehrig K."/>
            <person name="Ye F."/>
            <person name="Su P."/>
            <person name="Kiefer A.F."/>
            <person name="Nichols A."/>
            <person name="Cepeda A.J."/>
            <person name="Yan W."/>
            <person name="Fan B."/>
            <person name="Jiang Y."/>
            <person name="Adhikari A."/>
            <person name="Zheng C.-J."/>
            <person name="Schuster L."/>
            <person name="Cowan T.M."/>
            <person name="Smanski M.J."/>
            <person name="Chevrette M.G."/>
            <person name="De Carvalho L.P.S."/>
            <person name="Shen B."/>
        </authorList>
    </citation>
    <scope>NUCLEOTIDE SEQUENCE [LARGE SCALE GENOMIC DNA]</scope>
    <source>
        <strain evidence="2 3">NPDC047833</strain>
    </source>
</reference>
<sequence length="298" mass="31665">MSTDSRSSWQLTHDLDAFHARAAEFLRSEPALHTALLSVTDTLRVQGLHVYGEEAPHFGTYADAGAGADAGAAGRVRGAFLRTPPYPMTLSPVGPEAAEALARQLAATTPDLSGVAAARETAEAFARAWEKHTGVTATLGTRQRLYRLDTLTPPEPAPPGRARVAAEGDLDLLARWYREFCEAVGQRPGMDAGEWGTSRISYGGVTLWETPDGTPTAMASVTRRAAGQVRVATVYTPAALRGRGYAGAATVAVSRAALDAGAGEVLLFTDLDNPTSNGLYQRIGYRPVRDFAQYDFSG</sequence>
<accession>A0ABV3LWP2</accession>
<evidence type="ECO:0000259" key="1">
    <source>
        <dbReference type="PROSITE" id="PS51186"/>
    </source>
</evidence>
<evidence type="ECO:0000313" key="3">
    <source>
        <dbReference type="Proteomes" id="UP001553843"/>
    </source>
</evidence>
<dbReference type="InterPro" id="IPR000182">
    <property type="entry name" value="GNAT_dom"/>
</dbReference>
<proteinExistence type="predicted"/>
<keyword evidence="2" id="KW-0012">Acyltransferase</keyword>
<evidence type="ECO:0000313" key="2">
    <source>
        <dbReference type="EMBL" id="MEW2363745.1"/>
    </source>
</evidence>
<feature type="domain" description="N-acetyltransferase" evidence="1">
    <location>
        <begin position="160"/>
        <end position="298"/>
    </location>
</feature>
<protein>
    <submittedName>
        <fullName evidence="2">GNAT family N-acetyltransferase</fullName>
        <ecNumber evidence="2">2.3.1.-</ecNumber>
    </submittedName>
</protein>
<dbReference type="PROSITE" id="PS51186">
    <property type="entry name" value="GNAT"/>
    <property type="match status" value="1"/>
</dbReference>
<dbReference type="Gene3D" id="3.40.630.30">
    <property type="match status" value="1"/>
</dbReference>
<organism evidence="2 3">
    <name type="scientific">Streptomyces huasconensis</name>
    <dbReference type="NCBI Taxonomy" id="1854574"/>
    <lineage>
        <taxon>Bacteria</taxon>
        <taxon>Bacillati</taxon>
        <taxon>Actinomycetota</taxon>
        <taxon>Actinomycetes</taxon>
        <taxon>Kitasatosporales</taxon>
        <taxon>Streptomycetaceae</taxon>
        <taxon>Streptomyces</taxon>
    </lineage>
</organism>
<comment type="caution">
    <text evidence="2">The sequence shown here is derived from an EMBL/GenBank/DDBJ whole genome shotgun (WGS) entry which is preliminary data.</text>
</comment>
<dbReference type="EMBL" id="JBEYRS010000006">
    <property type="protein sequence ID" value="MEW2363745.1"/>
    <property type="molecule type" value="Genomic_DNA"/>
</dbReference>